<organism evidence="2 3">
    <name type="scientific">Nitrospirillum viridazoti CBAmc</name>
    <dbReference type="NCBI Taxonomy" id="1441467"/>
    <lineage>
        <taxon>Bacteria</taxon>
        <taxon>Pseudomonadati</taxon>
        <taxon>Pseudomonadota</taxon>
        <taxon>Alphaproteobacteria</taxon>
        <taxon>Rhodospirillales</taxon>
        <taxon>Azospirillaceae</taxon>
        <taxon>Nitrospirillum</taxon>
        <taxon>Nitrospirillum viridazoti</taxon>
    </lineage>
</organism>
<dbReference type="Pfam" id="PF08445">
    <property type="entry name" value="FR47"/>
    <property type="match status" value="1"/>
</dbReference>
<dbReference type="AlphaFoldDB" id="A0A248JN70"/>
<dbReference type="SUPFAM" id="SSF55729">
    <property type="entry name" value="Acyl-CoA N-acyltransferases (Nat)"/>
    <property type="match status" value="1"/>
</dbReference>
<dbReference type="Proteomes" id="UP000197153">
    <property type="component" value="Chromosome 1"/>
</dbReference>
<accession>A0A248JN70</accession>
<evidence type="ECO:0000313" key="2">
    <source>
        <dbReference type="EMBL" id="ASG20182.1"/>
    </source>
</evidence>
<dbReference type="EMBL" id="CP022110">
    <property type="protein sequence ID" value="ASG20182.1"/>
    <property type="molecule type" value="Genomic_DNA"/>
</dbReference>
<feature type="domain" description="N-acetyltransferase" evidence="1">
    <location>
        <begin position="105"/>
        <end position="233"/>
    </location>
</feature>
<proteinExistence type="predicted"/>
<name>A0A248JN70_9PROT</name>
<dbReference type="PANTHER" id="PTHR20958:SF6">
    <property type="entry name" value="GLYCINE N-ACYLTRANSFERASE-LIKE PROTEIN"/>
    <property type="match status" value="1"/>
</dbReference>
<dbReference type="InterPro" id="IPR053225">
    <property type="entry name" value="Acyl-CoA_N-acyltransferase"/>
</dbReference>
<keyword evidence="3" id="KW-1185">Reference proteome</keyword>
<dbReference type="InterPro" id="IPR013653">
    <property type="entry name" value="GCN5-like_dom"/>
</dbReference>
<evidence type="ECO:0000313" key="3">
    <source>
        <dbReference type="Proteomes" id="UP000197153"/>
    </source>
</evidence>
<dbReference type="KEGG" id="nao:Y958_04620"/>
<keyword evidence="2" id="KW-0808">Transferase</keyword>
<dbReference type="InterPro" id="IPR000182">
    <property type="entry name" value="GNAT_dom"/>
</dbReference>
<dbReference type="Gene3D" id="3.40.630.30">
    <property type="match status" value="1"/>
</dbReference>
<dbReference type="InterPro" id="IPR016181">
    <property type="entry name" value="Acyl_CoA_acyltransferase"/>
</dbReference>
<sequence>MGGYALADLSLLDNPVWNALTTAHRSLGQVHGLAARYQDDISPLAGLGEPSPAALADLAALVPAGRGIGLVSPAALDIPPGDWQVLRAREVDQMVCETLTPQPAIPLIRLTTDDVPDMVDLAKRTEPGPFLDGTIRMGAYYGLRSPDGRLMAMTGQRMRLPGLREVSAVCTDPDFRGRGLALALVSAVAAGIVAEGETPFLHVKTENEGAKRVYEKLGFRVRRAVHFIVLRRL</sequence>
<gene>
    <name evidence="2" type="ORF">Y958_04620</name>
</gene>
<protein>
    <submittedName>
        <fullName evidence="2">GNAT family N-acetyltransferase</fullName>
    </submittedName>
</protein>
<dbReference type="PANTHER" id="PTHR20958">
    <property type="entry name" value="GLYCINE N-ACYLTRANSFERASE-LIKE PROTEIN"/>
    <property type="match status" value="1"/>
</dbReference>
<dbReference type="GO" id="GO:0016747">
    <property type="term" value="F:acyltransferase activity, transferring groups other than amino-acyl groups"/>
    <property type="evidence" value="ECO:0007669"/>
    <property type="project" value="InterPro"/>
</dbReference>
<reference evidence="2 3" key="1">
    <citation type="submission" date="2017-06" db="EMBL/GenBank/DDBJ databases">
        <title>Complete genome sequence of Nitrospirillum amazonense strain CBAmC, an endophytic nitrogen-fixing and plant growth-promoting bacterium, isolated from sugarcane.</title>
        <authorList>
            <person name="Schwab S."/>
            <person name="dos Santos Teixeira K.R."/>
            <person name="Simoes Araujo J.L."/>
            <person name="Soares Vidal M."/>
            <person name="Borges de Freitas H.R."/>
            <person name="Rivello Crivelaro A.L."/>
            <person name="Bueno de Camargo Nunes A."/>
            <person name="dos Santos C.M."/>
            <person name="Palmeira da Silva Rosa D."/>
            <person name="da Silva Padilha D."/>
            <person name="da Silva E."/>
            <person name="Araujo Terra L."/>
            <person name="Soares Mendes V."/>
            <person name="Farinelli L."/>
            <person name="Magalhaes Cruz L."/>
            <person name="Baldani J.I."/>
        </authorList>
    </citation>
    <scope>NUCLEOTIDE SEQUENCE [LARGE SCALE GENOMIC DNA]</scope>
    <source>
        <strain evidence="2 3">CBAmC</strain>
    </source>
</reference>
<evidence type="ECO:0000259" key="1">
    <source>
        <dbReference type="PROSITE" id="PS51186"/>
    </source>
</evidence>
<dbReference type="PROSITE" id="PS51186">
    <property type="entry name" value="GNAT"/>
    <property type="match status" value="1"/>
</dbReference>